<evidence type="ECO:0000256" key="8">
    <source>
        <dbReference type="HAMAP-Rule" id="MF_01456"/>
    </source>
</evidence>
<keyword evidence="4 8" id="KW-0812">Transmembrane</keyword>
<evidence type="ECO:0000256" key="1">
    <source>
        <dbReference type="ARBA" id="ARBA00004141"/>
    </source>
</evidence>
<proteinExistence type="inferred from homology"/>
<dbReference type="GO" id="GO:0048038">
    <property type="term" value="F:quinone binding"/>
    <property type="evidence" value="ECO:0007669"/>
    <property type="project" value="UniProtKB-KW"/>
</dbReference>
<dbReference type="GO" id="GO:0042773">
    <property type="term" value="P:ATP synthesis coupled electron transport"/>
    <property type="evidence" value="ECO:0007669"/>
    <property type="project" value="InterPro"/>
</dbReference>
<comment type="similarity">
    <text evidence="2 8">Belongs to the complex I subunit 4L family.</text>
</comment>
<dbReference type="HAMAP" id="MF_01456">
    <property type="entry name" value="NDH1_NuoK"/>
    <property type="match status" value="1"/>
</dbReference>
<keyword evidence="7 8" id="KW-0472">Membrane</keyword>
<comment type="subunit">
    <text evidence="8">NDH-1 is composed of 14 different subunits. Subunits NuoA, H, J, K, L, M, N constitute the membrane sector of the complex.</text>
</comment>
<dbReference type="NCBIfam" id="NF004321">
    <property type="entry name" value="PRK05715.1-3"/>
    <property type="match status" value="1"/>
</dbReference>
<dbReference type="RefSeq" id="WP_096181314.1">
    <property type="nucleotide sequence ID" value="NZ_BDUF01000024.1"/>
</dbReference>
<dbReference type="OrthoDB" id="9810120at2"/>
<feature type="transmembrane region" description="Helical" evidence="8">
    <location>
        <begin position="6"/>
        <end position="25"/>
    </location>
</feature>
<dbReference type="Pfam" id="PF00420">
    <property type="entry name" value="Oxidored_q2"/>
    <property type="match status" value="1"/>
</dbReference>
<evidence type="ECO:0000256" key="3">
    <source>
        <dbReference type="ARBA" id="ARBA00022448"/>
    </source>
</evidence>
<dbReference type="NCBIfam" id="NF004322">
    <property type="entry name" value="PRK05715.1-4"/>
    <property type="match status" value="1"/>
</dbReference>
<dbReference type="FunFam" id="1.10.287.3510:FF:000001">
    <property type="entry name" value="NADH-quinone oxidoreductase subunit K"/>
    <property type="match status" value="1"/>
</dbReference>
<keyword evidence="10" id="KW-1185">Reference proteome</keyword>
<dbReference type="GO" id="GO:0050136">
    <property type="term" value="F:NADH dehydrogenase (quinone) (non-electrogenic) activity"/>
    <property type="evidence" value="ECO:0007669"/>
    <property type="project" value="UniProtKB-UniRule"/>
</dbReference>
<feature type="transmembrane region" description="Helical" evidence="8">
    <location>
        <begin position="30"/>
        <end position="51"/>
    </location>
</feature>
<keyword evidence="8" id="KW-0520">NAD</keyword>
<keyword evidence="8" id="KW-1278">Translocase</keyword>
<keyword evidence="8" id="KW-1003">Cell membrane</keyword>
<evidence type="ECO:0000256" key="4">
    <source>
        <dbReference type="ARBA" id="ARBA00022692"/>
    </source>
</evidence>
<keyword evidence="6 8" id="KW-1133">Transmembrane helix</keyword>
<organism evidence="9 10">
    <name type="scientific">Effusibacillus lacus</name>
    <dbReference type="NCBI Taxonomy" id="1348429"/>
    <lineage>
        <taxon>Bacteria</taxon>
        <taxon>Bacillati</taxon>
        <taxon>Bacillota</taxon>
        <taxon>Bacilli</taxon>
        <taxon>Bacillales</taxon>
        <taxon>Alicyclobacillaceae</taxon>
        <taxon>Effusibacillus</taxon>
    </lineage>
</organism>
<dbReference type="PANTHER" id="PTHR11434:SF16">
    <property type="entry name" value="NADH-UBIQUINONE OXIDOREDUCTASE CHAIN 4L"/>
    <property type="match status" value="1"/>
</dbReference>
<dbReference type="InterPro" id="IPR001133">
    <property type="entry name" value="NADH_UbQ_OxRdtase_chain4L/K"/>
</dbReference>
<evidence type="ECO:0000313" key="9">
    <source>
        <dbReference type="EMBL" id="GAX89619.1"/>
    </source>
</evidence>
<dbReference type="PANTHER" id="PTHR11434">
    <property type="entry name" value="NADH-UBIQUINONE OXIDOREDUCTASE SUBUNIT ND4L"/>
    <property type="match status" value="1"/>
</dbReference>
<evidence type="ECO:0000256" key="5">
    <source>
        <dbReference type="ARBA" id="ARBA00022719"/>
    </source>
</evidence>
<dbReference type="GO" id="GO:0005886">
    <property type="term" value="C:plasma membrane"/>
    <property type="evidence" value="ECO:0007669"/>
    <property type="project" value="UniProtKB-SubCell"/>
</dbReference>
<dbReference type="NCBIfam" id="NF004320">
    <property type="entry name" value="PRK05715.1-2"/>
    <property type="match status" value="1"/>
</dbReference>
<dbReference type="InterPro" id="IPR039428">
    <property type="entry name" value="NUOK/Mnh_C1-like"/>
</dbReference>
<evidence type="ECO:0000313" key="10">
    <source>
        <dbReference type="Proteomes" id="UP000217785"/>
    </source>
</evidence>
<gene>
    <name evidence="8" type="primary">nuoK</name>
    <name evidence="9" type="ORF">EFBL_1243</name>
</gene>
<evidence type="ECO:0000256" key="6">
    <source>
        <dbReference type="ARBA" id="ARBA00022989"/>
    </source>
</evidence>
<dbReference type="AlphaFoldDB" id="A0A292YL31"/>
<protein>
    <recommendedName>
        <fullName evidence="8">NADH-quinone oxidoreductase subunit K</fullName>
        <ecNumber evidence="8">7.1.1.-</ecNumber>
    </recommendedName>
    <alternativeName>
        <fullName evidence="8">NADH dehydrogenase I subunit K</fullName>
    </alternativeName>
    <alternativeName>
        <fullName evidence="8">NDH-1 subunit K</fullName>
    </alternativeName>
</protein>
<comment type="function">
    <text evidence="8">NDH-1 shuttles electrons from NADH, via FMN and iron-sulfur (Fe-S) centers, to quinones in the respiratory chain. The immediate electron acceptor for the enzyme in this species is believed to be a menaquinone. Couples the redox reaction to proton translocation (for every two electrons transferred, four hydrogen ions are translocated across the cytoplasmic membrane), and thus conserves the redox energy in a proton gradient.</text>
</comment>
<feature type="transmembrane region" description="Helical" evidence="8">
    <location>
        <begin position="63"/>
        <end position="87"/>
    </location>
</feature>
<comment type="subcellular location">
    <subcellularLocation>
        <location evidence="8">Cell membrane</location>
        <topology evidence="8">Multi-pass membrane protein</topology>
    </subcellularLocation>
    <subcellularLocation>
        <location evidence="1">Membrane</location>
        <topology evidence="1">Multi-pass membrane protein</topology>
    </subcellularLocation>
</comment>
<dbReference type="Proteomes" id="UP000217785">
    <property type="component" value="Unassembled WGS sequence"/>
</dbReference>
<evidence type="ECO:0000256" key="7">
    <source>
        <dbReference type="ARBA" id="ARBA00023136"/>
    </source>
</evidence>
<name>A0A292YL31_9BACL</name>
<comment type="caution">
    <text evidence="9">The sequence shown here is derived from an EMBL/GenBank/DDBJ whole genome shotgun (WGS) entry which is preliminary data.</text>
</comment>
<comment type="catalytic activity">
    <reaction evidence="8">
        <text>a quinone + NADH + 5 H(+)(in) = a quinol + NAD(+) + 4 H(+)(out)</text>
        <dbReference type="Rhea" id="RHEA:57888"/>
        <dbReference type="ChEBI" id="CHEBI:15378"/>
        <dbReference type="ChEBI" id="CHEBI:24646"/>
        <dbReference type="ChEBI" id="CHEBI:57540"/>
        <dbReference type="ChEBI" id="CHEBI:57945"/>
        <dbReference type="ChEBI" id="CHEBI:132124"/>
    </reaction>
</comment>
<dbReference type="EC" id="7.1.1.-" evidence="8"/>
<keyword evidence="3 8" id="KW-0813">Transport</keyword>
<dbReference type="EMBL" id="BDUF01000024">
    <property type="protein sequence ID" value="GAX89619.1"/>
    <property type="molecule type" value="Genomic_DNA"/>
</dbReference>
<evidence type="ECO:0000256" key="2">
    <source>
        <dbReference type="ARBA" id="ARBA00010519"/>
    </source>
</evidence>
<dbReference type="NCBIfam" id="NF004323">
    <property type="entry name" value="PRK05715.1-5"/>
    <property type="match status" value="1"/>
</dbReference>
<reference evidence="10" key="1">
    <citation type="submission" date="2017-07" db="EMBL/GenBank/DDBJ databases">
        <title>Draft genome sequence of Effusibacillus lacus strain skLN1.</title>
        <authorList>
            <person name="Watanabe M."/>
            <person name="Kojima H."/>
            <person name="Fukui M."/>
        </authorList>
    </citation>
    <scope>NUCLEOTIDE SEQUENCE [LARGE SCALE GENOMIC DNA]</scope>
    <source>
        <strain evidence="10">skLN1</strain>
    </source>
</reference>
<sequence length="103" mass="11376">MEPTIVRYLLLAAVLFCIGLFGVLWKRNIIIVLVSIELMLNAVNINLVAFSRLGLAPNINGQVFALFAMVIAACEVAVGLAVLIALYRNRNTSDVKDMNLNKW</sequence>
<dbReference type="Gene3D" id="1.10.287.3510">
    <property type="match status" value="1"/>
</dbReference>
<keyword evidence="5 8" id="KW-0874">Quinone</keyword>
<accession>A0A292YL31</accession>
<dbReference type="GO" id="GO:0030964">
    <property type="term" value="C:NADH dehydrogenase complex"/>
    <property type="evidence" value="ECO:0007669"/>
    <property type="project" value="TreeGrafter"/>
</dbReference>